<protein>
    <submittedName>
        <fullName evidence="1">Serine protease</fullName>
    </submittedName>
</protein>
<name>A0ABT4RF86_9ACTN</name>
<dbReference type="InterPro" id="IPR009003">
    <property type="entry name" value="Peptidase_S1_PA"/>
</dbReference>
<dbReference type="Proteomes" id="UP001147700">
    <property type="component" value="Unassembled WGS sequence"/>
</dbReference>
<proteinExistence type="predicted"/>
<keyword evidence="2" id="KW-1185">Reference proteome</keyword>
<keyword evidence="1" id="KW-0645">Protease</keyword>
<evidence type="ECO:0000313" key="2">
    <source>
        <dbReference type="Proteomes" id="UP001147700"/>
    </source>
</evidence>
<accession>A0ABT4RF86</accession>
<dbReference type="GO" id="GO:0006508">
    <property type="term" value="P:proteolysis"/>
    <property type="evidence" value="ECO:0007669"/>
    <property type="project" value="UniProtKB-KW"/>
</dbReference>
<dbReference type="EMBL" id="JAPCID010000008">
    <property type="protein sequence ID" value="MDA0137195.1"/>
    <property type="molecule type" value="Genomic_DNA"/>
</dbReference>
<dbReference type="Gene3D" id="2.40.10.120">
    <property type="match status" value="1"/>
</dbReference>
<dbReference type="GO" id="GO:0008233">
    <property type="term" value="F:peptidase activity"/>
    <property type="evidence" value="ECO:0007669"/>
    <property type="project" value="UniProtKB-KW"/>
</dbReference>
<keyword evidence="1" id="KW-0378">Hydrolase</keyword>
<dbReference type="RefSeq" id="WP_202957141.1">
    <property type="nucleotide sequence ID" value="NZ_JAPCID010000008.1"/>
</dbReference>
<comment type="caution">
    <text evidence="1">The sequence shown here is derived from an EMBL/GenBank/DDBJ whole genome shotgun (WGS) entry which is preliminary data.</text>
</comment>
<sequence length="261" mass="26547">MDRLVVPTAAVVCAALAGCGDERQGPAAPAPPAQRLDLGVVGVSARVGGEEQLGSGFVVDADRGLVATTAHAVWGARSLKLATGFGVLHGRIVARAPCDDLALLEVHPRIPGLAALASAPAGSPAGDGLLRSVGRRAAGVGSGLATIPVRADSAGRLDSPLVPEVSGGPVVDAAGRLVGMARAELAGAPATAVRWARIKARMGELRPGPRRVFVGWAEQYRCVSRQHARARAAHPGFRPEDARLNAAVAPTRLPGTESVDP</sequence>
<dbReference type="SUPFAM" id="SSF50494">
    <property type="entry name" value="Trypsin-like serine proteases"/>
    <property type="match status" value="1"/>
</dbReference>
<reference evidence="1" key="1">
    <citation type="submission" date="2022-10" db="EMBL/GenBank/DDBJ databases">
        <title>The WGS of Solirubrobacter sp. CPCC 204708.</title>
        <authorList>
            <person name="Jiang Z."/>
        </authorList>
    </citation>
    <scope>NUCLEOTIDE SEQUENCE</scope>
    <source>
        <strain evidence="1">CPCC 204708</strain>
    </source>
</reference>
<dbReference type="Pfam" id="PF13365">
    <property type="entry name" value="Trypsin_2"/>
    <property type="match status" value="1"/>
</dbReference>
<gene>
    <name evidence="1" type="ORF">OJ962_06775</name>
</gene>
<organism evidence="1 2">
    <name type="scientific">Solirubrobacter deserti</name>
    <dbReference type="NCBI Taxonomy" id="2282478"/>
    <lineage>
        <taxon>Bacteria</taxon>
        <taxon>Bacillati</taxon>
        <taxon>Actinomycetota</taxon>
        <taxon>Thermoleophilia</taxon>
        <taxon>Solirubrobacterales</taxon>
        <taxon>Solirubrobacteraceae</taxon>
        <taxon>Solirubrobacter</taxon>
    </lineage>
</organism>
<dbReference type="PROSITE" id="PS51257">
    <property type="entry name" value="PROKAR_LIPOPROTEIN"/>
    <property type="match status" value="1"/>
</dbReference>
<evidence type="ECO:0000313" key="1">
    <source>
        <dbReference type="EMBL" id="MDA0137195.1"/>
    </source>
</evidence>